<accession>A0A5B7JW64</accession>
<evidence type="ECO:0000313" key="2">
    <source>
        <dbReference type="EMBL" id="MPC97397.1"/>
    </source>
</evidence>
<dbReference type="EMBL" id="VSRR010109810">
    <property type="protein sequence ID" value="MPC97397.1"/>
    <property type="molecule type" value="Genomic_DNA"/>
</dbReference>
<reference evidence="2 3" key="1">
    <citation type="submission" date="2019-05" db="EMBL/GenBank/DDBJ databases">
        <title>Another draft genome of Portunus trituberculatus and its Hox gene families provides insights of decapod evolution.</title>
        <authorList>
            <person name="Jeong J.-H."/>
            <person name="Song I."/>
            <person name="Kim S."/>
            <person name="Choi T."/>
            <person name="Kim D."/>
            <person name="Ryu S."/>
            <person name="Kim W."/>
        </authorList>
    </citation>
    <scope>NUCLEOTIDE SEQUENCE [LARGE SCALE GENOMIC DNA]</scope>
    <source>
        <tissue evidence="2">Muscle</tissue>
    </source>
</reference>
<gene>
    <name evidence="2" type="ORF">E2C01_092712</name>
</gene>
<comment type="caution">
    <text evidence="2">The sequence shown here is derived from an EMBL/GenBank/DDBJ whole genome shotgun (WGS) entry which is preliminary data.</text>
</comment>
<protein>
    <submittedName>
        <fullName evidence="2">Uncharacterized protein</fullName>
    </submittedName>
</protein>
<dbReference type="AlphaFoldDB" id="A0A5B7JW64"/>
<keyword evidence="3" id="KW-1185">Reference proteome</keyword>
<evidence type="ECO:0000256" key="1">
    <source>
        <dbReference type="SAM" id="MobiDB-lite"/>
    </source>
</evidence>
<feature type="region of interest" description="Disordered" evidence="1">
    <location>
        <begin position="60"/>
        <end position="80"/>
    </location>
</feature>
<evidence type="ECO:0000313" key="3">
    <source>
        <dbReference type="Proteomes" id="UP000324222"/>
    </source>
</evidence>
<proteinExistence type="predicted"/>
<name>A0A5B7JW64_PORTR</name>
<dbReference type="Proteomes" id="UP000324222">
    <property type="component" value="Unassembled WGS sequence"/>
</dbReference>
<sequence>MKCPNTPLTSSRVSCNPSIVVWVLVCSPRPCPHQHAVSKPPRPCHPSAPPSGVFTTTVTTLPQRHHRSLTSRGDGYVTGC</sequence>
<organism evidence="2 3">
    <name type="scientific">Portunus trituberculatus</name>
    <name type="common">Swimming crab</name>
    <name type="synonym">Neptunus trituberculatus</name>
    <dbReference type="NCBI Taxonomy" id="210409"/>
    <lineage>
        <taxon>Eukaryota</taxon>
        <taxon>Metazoa</taxon>
        <taxon>Ecdysozoa</taxon>
        <taxon>Arthropoda</taxon>
        <taxon>Crustacea</taxon>
        <taxon>Multicrustacea</taxon>
        <taxon>Malacostraca</taxon>
        <taxon>Eumalacostraca</taxon>
        <taxon>Eucarida</taxon>
        <taxon>Decapoda</taxon>
        <taxon>Pleocyemata</taxon>
        <taxon>Brachyura</taxon>
        <taxon>Eubrachyura</taxon>
        <taxon>Portunoidea</taxon>
        <taxon>Portunidae</taxon>
        <taxon>Portuninae</taxon>
        <taxon>Portunus</taxon>
    </lineage>
</organism>